<proteinExistence type="predicted"/>
<comment type="caution">
    <text evidence="2">The sequence shown here is derived from an EMBL/GenBank/DDBJ whole genome shotgun (WGS) entry which is preliminary data.</text>
</comment>
<dbReference type="Proteomes" id="UP000604737">
    <property type="component" value="Unassembled WGS sequence"/>
</dbReference>
<protein>
    <submittedName>
        <fullName evidence="2">Uncharacterized protein</fullName>
    </submittedName>
</protein>
<keyword evidence="1" id="KW-1133">Transmembrane helix</keyword>
<evidence type="ECO:0000256" key="1">
    <source>
        <dbReference type="SAM" id="Phobius"/>
    </source>
</evidence>
<feature type="transmembrane region" description="Helical" evidence="1">
    <location>
        <begin position="23"/>
        <end position="42"/>
    </location>
</feature>
<organism evidence="2 3">
    <name type="scientific">Jeongeupia chitinilytica</name>
    <dbReference type="NCBI Taxonomy" id="1041641"/>
    <lineage>
        <taxon>Bacteria</taxon>
        <taxon>Pseudomonadati</taxon>
        <taxon>Pseudomonadota</taxon>
        <taxon>Betaproteobacteria</taxon>
        <taxon>Neisseriales</taxon>
        <taxon>Chitinibacteraceae</taxon>
        <taxon>Jeongeupia</taxon>
    </lineage>
</organism>
<name>A0ABQ3GX49_9NEIS</name>
<evidence type="ECO:0000313" key="3">
    <source>
        <dbReference type="Proteomes" id="UP000604737"/>
    </source>
</evidence>
<keyword evidence="3" id="KW-1185">Reference proteome</keyword>
<sequence>MIHAQAHVHAERKPVPVVTLLKFNAPLIACVVMLLAYALGAFG</sequence>
<evidence type="ECO:0000313" key="2">
    <source>
        <dbReference type="EMBL" id="GHD59433.1"/>
    </source>
</evidence>
<keyword evidence="1" id="KW-0812">Transmembrane</keyword>
<gene>
    <name evidence="2" type="ORF">GCM10007350_10900</name>
</gene>
<keyword evidence="1" id="KW-0472">Membrane</keyword>
<dbReference type="RefSeq" id="WP_268247081.1">
    <property type="nucleotide sequence ID" value="NZ_BMYO01000002.1"/>
</dbReference>
<reference evidence="3" key="1">
    <citation type="journal article" date="2019" name="Int. J. Syst. Evol. Microbiol.">
        <title>The Global Catalogue of Microorganisms (GCM) 10K type strain sequencing project: providing services to taxonomists for standard genome sequencing and annotation.</title>
        <authorList>
            <consortium name="The Broad Institute Genomics Platform"/>
            <consortium name="The Broad Institute Genome Sequencing Center for Infectious Disease"/>
            <person name="Wu L."/>
            <person name="Ma J."/>
        </authorList>
    </citation>
    <scope>NUCLEOTIDE SEQUENCE [LARGE SCALE GENOMIC DNA]</scope>
    <source>
        <strain evidence="3">KCTC 23701</strain>
    </source>
</reference>
<accession>A0ABQ3GX49</accession>
<dbReference type="EMBL" id="BMYO01000002">
    <property type="protein sequence ID" value="GHD59433.1"/>
    <property type="molecule type" value="Genomic_DNA"/>
</dbReference>